<comment type="caution">
    <text evidence="2">The sequence shown here is derived from an EMBL/GenBank/DDBJ whole genome shotgun (WGS) entry which is preliminary data.</text>
</comment>
<accession>A0ABT5L1J4</accession>
<organism evidence="2 3">
    <name type="scientific">Alteromonas gilva</name>
    <dbReference type="NCBI Taxonomy" id="2987522"/>
    <lineage>
        <taxon>Bacteria</taxon>
        <taxon>Pseudomonadati</taxon>
        <taxon>Pseudomonadota</taxon>
        <taxon>Gammaproteobacteria</taxon>
        <taxon>Alteromonadales</taxon>
        <taxon>Alteromonadaceae</taxon>
        <taxon>Alteromonas/Salinimonas group</taxon>
        <taxon>Alteromonas</taxon>
    </lineage>
</organism>
<dbReference type="Proteomes" id="UP001218788">
    <property type="component" value="Unassembled WGS sequence"/>
</dbReference>
<sequence>MNNSISYVLKRIHDAVNSDDLNTLSDCYGDQANVVATPLAGAAQHDCVSALQHFQQRFMPEQLVTTGDEVVIEAGDVALVIAKLYLVPKNAPNALPIESKRAVYVMQKQADNEWRCIIDNFFGTDLLDFA</sequence>
<evidence type="ECO:0000259" key="1">
    <source>
        <dbReference type="Pfam" id="PF14534"/>
    </source>
</evidence>
<proteinExistence type="predicted"/>
<evidence type="ECO:0000313" key="3">
    <source>
        <dbReference type="Proteomes" id="UP001218788"/>
    </source>
</evidence>
<dbReference type="EMBL" id="JAQQXP010000001">
    <property type="protein sequence ID" value="MDC8830271.1"/>
    <property type="molecule type" value="Genomic_DNA"/>
</dbReference>
<feature type="domain" description="DUF4440" evidence="1">
    <location>
        <begin position="9"/>
        <end position="116"/>
    </location>
</feature>
<dbReference type="InterPro" id="IPR027843">
    <property type="entry name" value="DUF4440"/>
</dbReference>
<dbReference type="SUPFAM" id="SSF54427">
    <property type="entry name" value="NTF2-like"/>
    <property type="match status" value="1"/>
</dbReference>
<name>A0ABT5L1J4_9ALTE</name>
<dbReference type="InterPro" id="IPR032710">
    <property type="entry name" value="NTF2-like_dom_sf"/>
</dbReference>
<reference evidence="2 3" key="1">
    <citation type="submission" date="2022-10" db="EMBL/GenBank/DDBJ databases">
        <title>Alteromonas sp. chi3 Genome sequencing.</title>
        <authorList>
            <person name="Park S."/>
        </authorList>
    </citation>
    <scope>NUCLEOTIDE SEQUENCE [LARGE SCALE GENOMIC DNA]</scope>
    <source>
        <strain evidence="3">chi3</strain>
    </source>
</reference>
<dbReference type="RefSeq" id="WP_273639028.1">
    <property type="nucleotide sequence ID" value="NZ_JAQQXP010000001.1"/>
</dbReference>
<protein>
    <submittedName>
        <fullName evidence="2">DUF4440 domain-containing protein</fullName>
    </submittedName>
</protein>
<gene>
    <name evidence="2" type="ORF">OIK42_05785</name>
</gene>
<keyword evidence="3" id="KW-1185">Reference proteome</keyword>
<dbReference type="Gene3D" id="3.10.450.50">
    <property type="match status" value="1"/>
</dbReference>
<dbReference type="Pfam" id="PF14534">
    <property type="entry name" value="DUF4440"/>
    <property type="match status" value="1"/>
</dbReference>
<evidence type="ECO:0000313" key="2">
    <source>
        <dbReference type="EMBL" id="MDC8830271.1"/>
    </source>
</evidence>